<dbReference type="InterPro" id="IPR050261">
    <property type="entry name" value="FrsA_esterase"/>
</dbReference>
<accession>A0A486XNN3</accession>
<protein>
    <recommendedName>
        <fullName evidence="3">AB hydrolase-1 domain-containing protein</fullName>
    </recommendedName>
</protein>
<dbReference type="InterPro" id="IPR000073">
    <property type="entry name" value="AB_hydrolase_1"/>
</dbReference>
<dbReference type="AlphaFoldDB" id="A0A486XNN3"/>
<dbReference type="GO" id="GO:0052689">
    <property type="term" value="F:carboxylic ester hydrolase activity"/>
    <property type="evidence" value="ECO:0007669"/>
    <property type="project" value="UniProtKB-ARBA"/>
</dbReference>
<dbReference type="Gene3D" id="3.40.50.1820">
    <property type="entry name" value="alpha/beta hydrolase"/>
    <property type="match status" value="1"/>
</dbReference>
<dbReference type="InterPro" id="IPR029058">
    <property type="entry name" value="AB_hydrolase_fold"/>
</dbReference>
<sequence>MLLTIGAVIGALAAGWYAVFGLKPYTVTMADVTERYAYVQPAALNFELKQDESNGYHFTYTSFDGAIVNGYMRLPEASISATKPVPVLIGAHAMGRSHVRWWQDSFKDRPTRESTDKITKMALAKGYAVITIDARNHGERKDPKHSIVDIINNLHWWGEREPYEQMLIDTVRDHRVLLDWLSHQPQFDATRIDIAGYSMGAQVSLLLAAVDDRVNRVAAVVPPHMSNRTAIVAPLSLLQGLTDNPVLLLTANDDEYASEKENMQLFNALPHSDKQHHKFASGHLLPADYVQHFEPWL</sequence>
<dbReference type="PANTHER" id="PTHR22946">
    <property type="entry name" value="DIENELACTONE HYDROLASE DOMAIN-CONTAINING PROTEIN-RELATED"/>
    <property type="match status" value="1"/>
</dbReference>
<comment type="similarity">
    <text evidence="2">Belongs to the AB hydrolase superfamily. FUS2 hydrolase family.</text>
</comment>
<evidence type="ECO:0000256" key="1">
    <source>
        <dbReference type="ARBA" id="ARBA00022801"/>
    </source>
</evidence>
<evidence type="ECO:0000259" key="3">
    <source>
        <dbReference type="Pfam" id="PF00561"/>
    </source>
</evidence>
<evidence type="ECO:0000313" key="4">
    <source>
        <dbReference type="EMBL" id="VHO02997.1"/>
    </source>
</evidence>
<gene>
    <name evidence="4" type="ORF">BAL341_1151</name>
</gene>
<proteinExistence type="inferred from homology"/>
<dbReference type="PANTHER" id="PTHR22946:SF9">
    <property type="entry name" value="POLYKETIDE TRANSFERASE AF380"/>
    <property type="match status" value="1"/>
</dbReference>
<keyword evidence="1" id="KW-0378">Hydrolase</keyword>
<organism evidence="4">
    <name type="scientific">Rheinheimera sp. BAL341</name>
    <dbReference type="NCBI Taxonomy" id="1708203"/>
    <lineage>
        <taxon>Bacteria</taxon>
        <taxon>Pseudomonadati</taxon>
        <taxon>Pseudomonadota</taxon>
        <taxon>Gammaproteobacteria</taxon>
        <taxon>Chromatiales</taxon>
        <taxon>Chromatiaceae</taxon>
        <taxon>Rheinheimera</taxon>
    </lineage>
</organism>
<feature type="domain" description="AB hydrolase-1" evidence="3">
    <location>
        <begin position="122"/>
        <end position="240"/>
    </location>
</feature>
<dbReference type="EMBL" id="CAAJGR010000078">
    <property type="protein sequence ID" value="VHO02997.1"/>
    <property type="molecule type" value="Genomic_DNA"/>
</dbReference>
<dbReference type="SUPFAM" id="SSF53474">
    <property type="entry name" value="alpha/beta-Hydrolases"/>
    <property type="match status" value="1"/>
</dbReference>
<reference evidence="4" key="1">
    <citation type="submission" date="2019-04" db="EMBL/GenBank/DDBJ databases">
        <authorList>
            <person name="Brambilla D."/>
        </authorList>
    </citation>
    <scope>NUCLEOTIDE SEQUENCE</scope>
    <source>
        <strain evidence="4">BAL1</strain>
    </source>
</reference>
<dbReference type="Pfam" id="PF00561">
    <property type="entry name" value="Abhydrolase_1"/>
    <property type="match status" value="1"/>
</dbReference>
<evidence type="ECO:0000256" key="2">
    <source>
        <dbReference type="ARBA" id="ARBA00038115"/>
    </source>
</evidence>
<name>A0A486XNN3_9GAMM</name>